<sequence length="161" mass="17855">MASGNSGQENASLVYRAFFYKISTEYEYPLRGVYNVGVCLVVALVLVLVGVILVSMCCGRSREKRKPSKLVPPKRSQTVYSSMLPPREDTVVNMDVFTVSAQTQTLGQDVGVQTAGQSVSVQTPEPQRKVRNKRIKIHAGDIRRSYKAKRLKAKQFAKATT</sequence>
<gene>
    <name evidence="2" type="ORF">Baya_9360</name>
</gene>
<protein>
    <submittedName>
        <fullName evidence="2">Uncharacterized protein</fullName>
    </submittedName>
</protein>
<keyword evidence="1" id="KW-0472">Membrane</keyword>
<proteinExistence type="predicted"/>
<evidence type="ECO:0000256" key="1">
    <source>
        <dbReference type="SAM" id="Phobius"/>
    </source>
</evidence>
<reference evidence="2 3" key="1">
    <citation type="journal article" date="2019" name="Genome Biol. Evol.">
        <title>Whole-Genome Sequencing of the Giant Devil Catfish, Bagarius yarrelli.</title>
        <authorList>
            <person name="Jiang W."/>
            <person name="Lv Y."/>
            <person name="Cheng L."/>
            <person name="Yang K."/>
            <person name="Chao B."/>
            <person name="Wang X."/>
            <person name="Li Y."/>
            <person name="Pan X."/>
            <person name="You X."/>
            <person name="Zhang Y."/>
            <person name="Yang J."/>
            <person name="Li J."/>
            <person name="Zhang X."/>
            <person name="Liu S."/>
            <person name="Sun C."/>
            <person name="Yang J."/>
            <person name="Shi Q."/>
        </authorList>
    </citation>
    <scope>NUCLEOTIDE SEQUENCE [LARGE SCALE GENOMIC DNA]</scope>
    <source>
        <strain evidence="2">JWS20170419001</strain>
        <tissue evidence="2">Muscle</tissue>
    </source>
</reference>
<accession>A0A556U669</accession>
<keyword evidence="1" id="KW-0812">Transmembrane</keyword>
<dbReference type="AlphaFoldDB" id="A0A556U669"/>
<evidence type="ECO:0000313" key="3">
    <source>
        <dbReference type="Proteomes" id="UP000319801"/>
    </source>
</evidence>
<dbReference type="Proteomes" id="UP000319801">
    <property type="component" value="Unassembled WGS sequence"/>
</dbReference>
<evidence type="ECO:0000313" key="2">
    <source>
        <dbReference type="EMBL" id="TSN12239.1"/>
    </source>
</evidence>
<dbReference type="EMBL" id="VCAZ01000053">
    <property type="protein sequence ID" value="TSN12239.1"/>
    <property type="molecule type" value="Genomic_DNA"/>
</dbReference>
<keyword evidence="1" id="KW-1133">Transmembrane helix</keyword>
<comment type="caution">
    <text evidence="2">The sequence shown here is derived from an EMBL/GenBank/DDBJ whole genome shotgun (WGS) entry which is preliminary data.</text>
</comment>
<feature type="transmembrane region" description="Helical" evidence="1">
    <location>
        <begin position="33"/>
        <end position="59"/>
    </location>
</feature>
<name>A0A556U669_BAGYA</name>
<organism evidence="2 3">
    <name type="scientific">Bagarius yarrelli</name>
    <name type="common">Goonch</name>
    <name type="synonym">Bagrus yarrelli</name>
    <dbReference type="NCBI Taxonomy" id="175774"/>
    <lineage>
        <taxon>Eukaryota</taxon>
        <taxon>Metazoa</taxon>
        <taxon>Chordata</taxon>
        <taxon>Craniata</taxon>
        <taxon>Vertebrata</taxon>
        <taxon>Euteleostomi</taxon>
        <taxon>Actinopterygii</taxon>
        <taxon>Neopterygii</taxon>
        <taxon>Teleostei</taxon>
        <taxon>Ostariophysi</taxon>
        <taxon>Siluriformes</taxon>
        <taxon>Sisoridae</taxon>
        <taxon>Sisorinae</taxon>
        <taxon>Bagarius</taxon>
    </lineage>
</organism>
<keyword evidence="3" id="KW-1185">Reference proteome</keyword>
<dbReference type="OrthoDB" id="10607515at2759"/>